<evidence type="ECO:0000259" key="2">
    <source>
        <dbReference type="PROSITE" id="PS50137"/>
    </source>
</evidence>
<dbReference type="SUPFAM" id="SSF54768">
    <property type="entry name" value="dsRNA-binding domain-like"/>
    <property type="match status" value="1"/>
</dbReference>
<dbReference type="PROSITE" id="PS50137">
    <property type="entry name" value="DS_RBD"/>
    <property type="match status" value="1"/>
</dbReference>
<reference evidence="3 4" key="1">
    <citation type="journal article" date="2016" name="Mol. Biol. Evol.">
        <title>Comparative Genomics of Early-Diverging Mushroom-Forming Fungi Provides Insights into the Origins of Lignocellulose Decay Capabilities.</title>
        <authorList>
            <person name="Nagy L.G."/>
            <person name="Riley R."/>
            <person name="Tritt A."/>
            <person name="Adam C."/>
            <person name="Daum C."/>
            <person name="Floudas D."/>
            <person name="Sun H."/>
            <person name="Yadav J.S."/>
            <person name="Pangilinan J."/>
            <person name="Larsson K.H."/>
            <person name="Matsuura K."/>
            <person name="Barry K."/>
            <person name="Labutti K."/>
            <person name="Kuo R."/>
            <person name="Ohm R.A."/>
            <person name="Bhattacharya S.S."/>
            <person name="Shirouzu T."/>
            <person name="Yoshinaga Y."/>
            <person name="Martin F.M."/>
            <person name="Grigoriev I.V."/>
            <person name="Hibbett D.S."/>
        </authorList>
    </citation>
    <scope>NUCLEOTIDE SEQUENCE [LARGE SCALE GENOMIC DNA]</scope>
    <source>
        <strain evidence="3 4">HHB12029</strain>
    </source>
</reference>
<evidence type="ECO:0000256" key="1">
    <source>
        <dbReference type="PROSITE-ProRule" id="PRU00266"/>
    </source>
</evidence>
<dbReference type="Gene3D" id="3.30.160.20">
    <property type="match status" value="1"/>
</dbReference>
<evidence type="ECO:0000313" key="4">
    <source>
        <dbReference type="Proteomes" id="UP000077266"/>
    </source>
</evidence>
<name>A0A165R099_EXIGL</name>
<dbReference type="EMBL" id="KV425882">
    <property type="protein sequence ID" value="KZW04309.1"/>
    <property type="molecule type" value="Genomic_DNA"/>
</dbReference>
<dbReference type="Proteomes" id="UP000077266">
    <property type="component" value="Unassembled WGS sequence"/>
</dbReference>
<proteinExistence type="predicted"/>
<dbReference type="InterPro" id="IPR014720">
    <property type="entry name" value="dsRBD_dom"/>
</dbReference>
<dbReference type="GO" id="GO:0003723">
    <property type="term" value="F:RNA binding"/>
    <property type="evidence" value="ECO:0007669"/>
    <property type="project" value="UniProtKB-UniRule"/>
</dbReference>
<accession>A0A165R099</accession>
<keyword evidence="1" id="KW-0694">RNA-binding</keyword>
<feature type="domain" description="DRBM" evidence="2">
    <location>
        <begin position="215"/>
        <end position="239"/>
    </location>
</feature>
<organism evidence="3 4">
    <name type="scientific">Exidia glandulosa HHB12029</name>
    <dbReference type="NCBI Taxonomy" id="1314781"/>
    <lineage>
        <taxon>Eukaryota</taxon>
        <taxon>Fungi</taxon>
        <taxon>Dikarya</taxon>
        <taxon>Basidiomycota</taxon>
        <taxon>Agaricomycotina</taxon>
        <taxon>Agaricomycetes</taxon>
        <taxon>Auriculariales</taxon>
        <taxon>Exidiaceae</taxon>
        <taxon>Exidia</taxon>
    </lineage>
</organism>
<sequence length="453" mass="50032">MPTEAASMSHKAHLDGRVQLYASLRLDPHLPPLPQLSPKLTAVLQEYCIDRSKTRRLYLIGRGAVTYAWRRMHWTRALMDDGTDTDGTGDVEHMMAEWASQYKLSDRFEAHPGVAPCAGGGDDAQLAALFVVYAGAVDAENPPDVVLNWIVSLASARYEAAQTSTSLPNLDSGTALTDTDHVSILNAMTTSMNNNAVEWRLSQSGPDHFNASVSGEGTGSSIQTAKNEAARRALDKMHDENSVRETLLEFLDDIFRCLLDVDQTFHLDIVVALGRSEAFQHGVEESLARELLDALQDAARLHIRDGRRASRKTKALVQHTILLRQALVEGVQAVKVEKAYGCDVSLFFWFVEGWRAAQEVTGTSSGLGQRLGVRFPLSEAVLLRTEAEDHEMVDRERERDCVETGDRELCTNSSAGVAHMSMSATREERYADQVKLAHLFVATNAPRYLVLGR</sequence>
<protein>
    <recommendedName>
        <fullName evidence="2">DRBM domain-containing protein</fullName>
    </recommendedName>
</protein>
<evidence type="ECO:0000313" key="3">
    <source>
        <dbReference type="EMBL" id="KZW04309.1"/>
    </source>
</evidence>
<dbReference type="AlphaFoldDB" id="A0A165R099"/>
<gene>
    <name evidence="3" type="ORF">EXIGLDRAFT_690884</name>
</gene>
<dbReference type="InParanoid" id="A0A165R099"/>
<keyword evidence="4" id="KW-1185">Reference proteome</keyword>